<gene>
    <name evidence="2" type="ORF">SAMN05216266_113109</name>
</gene>
<dbReference type="CDD" id="cd11614">
    <property type="entry name" value="SAF_CpaB_FlgA_like"/>
    <property type="match status" value="1"/>
</dbReference>
<reference evidence="3" key="1">
    <citation type="submission" date="2016-10" db="EMBL/GenBank/DDBJ databases">
        <authorList>
            <person name="Varghese N."/>
            <person name="Submissions S."/>
        </authorList>
    </citation>
    <scope>NUCLEOTIDE SEQUENCE [LARGE SCALE GENOMIC DNA]</scope>
    <source>
        <strain evidence="3">CGMCC 4.3568</strain>
    </source>
</reference>
<feature type="domain" description="SAF" evidence="1">
    <location>
        <begin position="23"/>
        <end position="85"/>
    </location>
</feature>
<dbReference type="RefSeq" id="WP_245788494.1">
    <property type="nucleotide sequence ID" value="NZ_FOKG01000013.1"/>
</dbReference>
<organism evidence="2 3">
    <name type="scientific">Amycolatopsis marina</name>
    <dbReference type="NCBI Taxonomy" id="490629"/>
    <lineage>
        <taxon>Bacteria</taxon>
        <taxon>Bacillati</taxon>
        <taxon>Actinomycetota</taxon>
        <taxon>Actinomycetes</taxon>
        <taxon>Pseudonocardiales</taxon>
        <taxon>Pseudonocardiaceae</taxon>
        <taxon>Amycolatopsis</taxon>
    </lineage>
</organism>
<evidence type="ECO:0000313" key="2">
    <source>
        <dbReference type="EMBL" id="SFB48214.1"/>
    </source>
</evidence>
<accession>A0A1I1BCY5</accession>
<evidence type="ECO:0000313" key="3">
    <source>
        <dbReference type="Proteomes" id="UP000243799"/>
    </source>
</evidence>
<evidence type="ECO:0000259" key="1">
    <source>
        <dbReference type="SMART" id="SM00858"/>
    </source>
</evidence>
<dbReference type="EMBL" id="FOKG01000013">
    <property type="protein sequence ID" value="SFB48214.1"/>
    <property type="molecule type" value="Genomic_DNA"/>
</dbReference>
<dbReference type="Proteomes" id="UP000243799">
    <property type="component" value="Unassembled WGS sequence"/>
</dbReference>
<keyword evidence="3" id="KW-1185">Reference proteome</keyword>
<dbReference type="STRING" id="490629.SAMN05216266_113109"/>
<sequence>MVLLVLATVLAVHPAATGVEPSIPTLVAARDLSLGTSLAPGDLRVVDVPAPLRPNGAMDSPDNALGRPLAGAVRAGEALTDARLVGGRPTAPGTATVPVRLADPGIAGLLQAGTKVGVVTTGTEHPVPPVANSDHADDLDTATVLTVLPSAEREQDGPLVLLSVPLASATALASASLGQPVTVTLR</sequence>
<dbReference type="AlphaFoldDB" id="A0A1I1BCY5"/>
<protein>
    <submittedName>
        <fullName evidence="2">SAF domain-containing protein</fullName>
    </submittedName>
</protein>
<dbReference type="SMART" id="SM00858">
    <property type="entry name" value="SAF"/>
    <property type="match status" value="1"/>
</dbReference>
<dbReference type="Pfam" id="PF08666">
    <property type="entry name" value="SAF"/>
    <property type="match status" value="1"/>
</dbReference>
<proteinExistence type="predicted"/>
<name>A0A1I1BCY5_9PSEU</name>
<dbReference type="InterPro" id="IPR013974">
    <property type="entry name" value="SAF"/>
</dbReference>